<gene>
    <name evidence="3" type="ORF">KC01_LOCUS18576</name>
</gene>
<evidence type="ECO:0000313" key="4">
    <source>
        <dbReference type="Proteomes" id="UP001497482"/>
    </source>
</evidence>
<dbReference type="Proteomes" id="UP001497482">
    <property type="component" value="Chromosome 18"/>
</dbReference>
<name>A0AAV2KG15_KNICA</name>
<sequence length="820" mass="91202">MDELSSAEEDSLDSPQSPLSSGTLTLTPSAAQMITLPTCVQKITAENKINSENCIQKHKKPNDDRPKMKKLKYHEYVPPDQKGDKEAPPKLDSSYAKLLQQQQLFLHLQILSQQQQSQTHQQNKTDQEQLRPSSVDAPSASAHKAPAEESFKQEGLPQNLDELKVAELKAALKLRGLPVSGTKSDLMERLRVHQAGGSGRDSTRAQSPGGAIELGAEGATKMSRAAANGHLSPAIKPHTSTFQRKKCDNNSSRCELNSLENTSIVTEPKEGTTEMLDHRPAPPPRLCSIKEEQRSPIPVSLYIQKCRLVCPATSNLPTRQKSPALLADKDSMLRQKDRQIEELKRLLLHNQHLVDMLNIKLEKRKRQEQKMELLRVVPPDKNNQCSKTPFSTGEIAVKVKQEILSDDYKETGPQLESKLTDGNTGQHGRHLQAVHRLLLQQQRRLNRQQQLVIPRENRSAEHKQKKVCQEKKMKTLQRQQSTELDSKQILQRQERRLKGCQRIQVLTQRDLELQSTQISPVCPEKKLSHMPALVTDGNGNHFLISLKNSVTESQTHGDTPKPITSQQFQSSPSDVPGHSSAQLPAADNEDRAIMHMGGLTQQSTKAECAGLQQHFTERLCESDNSDTSGHSQEICTGLDWIFSPLSSTTTSPDPKDPLHEDFIDIILKTGDISRFKPTPDPSLDDLHHSPPSPPMLLSPTVASCFDPAKPAPSAPHTSPGRLEDFLESTTGRPLLGVEPGGPLTLIDDLHSQMLCTPSILDHPSSPMDIERAVDTVDWFYMTMEDNYGKDLKLAPTSPPAVFSADFLDTYDLETAWDSCL</sequence>
<dbReference type="SUPFAM" id="SSF68906">
    <property type="entry name" value="SAP domain"/>
    <property type="match status" value="1"/>
</dbReference>
<dbReference type="GO" id="GO:0051145">
    <property type="term" value="P:smooth muscle cell differentiation"/>
    <property type="evidence" value="ECO:0007669"/>
    <property type="project" value="TreeGrafter"/>
</dbReference>
<dbReference type="InterPro" id="IPR003034">
    <property type="entry name" value="SAP_dom"/>
</dbReference>
<dbReference type="PROSITE" id="PS50800">
    <property type="entry name" value="SAP"/>
    <property type="match status" value="1"/>
</dbReference>
<keyword evidence="4" id="KW-1185">Reference proteome</keyword>
<feature type="compositionally biased region" description="Acidic residues" evidence="1">
    <location>
        <begin position="1"/>
        <end position="12"/>
    </location>
</feature>
<organism evidence="3 4">
    <name type="scientific">Knipowitschia caucasica</name>
    <name type="common">Caucasian dwarf goby</name>
    <name type="synonym">Pomatoschistus caucasicus</name>
    <dbReference type="NCBI Taxonomy" id="637954"/>
    <lineage>
        <taxon>Eukaryota</taxon>
        <taxon>Metazoa</taxon>
        <taxon>Chordata</taxon>
        <taxon>Craniata</taxon>
        <taxon>Vertebrata</taxon>
        <taxon>Euteleostomi</taxon>
        <taxon>Actinopterygii</taxon>
        <taxon>Neopterygii</taxon>
        <taxon>Teleostei</taxon>
        <taxon>Neoteleostei</taxon>
        <taxon>Acanthomorphata</taxon>
        <taxon>Gobiaria</taxon>
        <taxon>Gobiiformes</taxon>
        <taxon>Gobioidei</taxon>
        <taxon>Gobiidae</taxon>
        <taxon>Gobiinae</taxon>
        <taxon>Knipowitschia</taxon>
    </lineage>
</organism>
<feature type="compositionally biased region" description="Polar residues" evidence="1">
    <location>
        <begin position="551"/>
        <end position="573"/>
    </location>
</feature>
<feature type="region of interest" description="Disordered" evidence="1">
    <location>
        <begin position="1"/>
        <end position="25"/>
    </location>
</feature>
<feature type="compositionally biased region" description="Basic and acidic residues" evidence="1">
    <location>
        <begin position="73"/>
        <end position="89"/>
    </location>
</feature>
<dbReference type="InterPro" id="IPR043451">
    <property type="entry name" value="Myocardin-like"/>
</dbReference>
<dbReference type="EMBL" id="OZ035840">
    <property type="protein sequence ID" value="CAL1588857.1"/>
    <property type="molecule type" value="Genomic_DNA"/>
</dbReference>
<dbReference type="GO" id="GO:0045944">
    <property type="term" value="P:positive regulation of transcription by RNA polymerase II"/>
    <property type="evidence" value="ECO:0007669"/>
    <property type="project" value="TreeGrafter"/>
</dbReference>
<dbReference type="PANTHER" id="PTHR22793">
    <property type="entry name" value="MYOCARDIN-RELATED TRANSCRIPTION FACTOR-RELATED"/>
    <property type="match status" value="1"/>
</dbReference>
<dbReference type="InterPro" id="IPR036361">
    <property type="entry name" value="SAP_dom_sf"/>
</dbReference>
<dbReference type="SMART" id="SM00513">
    <property type="entry name" value="SAP"/>
    <property type="match status" value="1"/>
</dbReference>
<evidence type="ECO:0000259" key="2">
    <source>
        <dbReference type="PROSITE" id="PS50800"/>
    </source>
</evidence>
<evidence type="ECO:0000313" key="3">
    <source>
        <dbReference type="EMBL" id="CAL1588857.1"/>
    </source>
</evidence>
<accession>A0AAV2KG15</accession>
<protein>
    <recommendedName>
        <fullName evidence="2">SAP domain-containing protein</fullName>
    </recommendedName>
</protein>
<reference evidence="3 4" key="1">
    <citation type="submission" date="2024-04" db="EMBL/GenBank/DDBJ databases">
        <authorList>
            <person name="Waldvogel A.-M."/>
            <person name="Schoenle A."/>
        </authorList>
    </citation>
    <scope>NUCLEOTIDE SEQUENCE [LARGE SCALE GENOMIC DNA]</scope>
</reference>
<dbReference type="Pfam" id="PF02037">
    <property type="entry name" value="SAP"/>
    <property type="match status" value="1"/>
</dbReference>
<feature type="domain" description="SAP" evidence="2">
    <location>
        <begin position="160"/>
        <end position="194"/>
    </location>
</feature>
<feature type="region of interest" description="Disordered" evidence="1">
    <location>
        <begin position="673"/>
        <end position="692"/>
    </location>
</feature>
<feature type="region of interest" description="Disordered" evidence="1">
    <location>
        <begin position="50"/>
        <end position="91"/>
    </location>
</feature>
<dbReference type="GO" id="GO:0005634">
    <property type="term" value="C:nucleus"/>
    <property type="evidence" value="ECO:0007669"/>
    <property type="project" value="TreeGrafter"/>
</dbReference>
<feature type="region of interest" description="Disordered" evidence="1">
    <location>
        <begin position="551"/>
        <end position="583"/>
    </location>
</feature>
<evidence type="ECO:0000256" key="1">
    <source>
        <dbReference type="SAM" id="MobiDB-lite"/>
    </source>
</evidence>
<feature type="region of interest" description="Disordered" evidence="1">
    <location>
        <begin position="115"/>
        <end position="156"/>
    </location>
</feature>
<dbReference type="GO" id="GO:0003713">
    <property type="term" value="F:transcription coactivator activity"/>
    <property type="evidence" value="ECO:0007669"/>
    <property type="project" value="TreeGrafter"/>
</dbReference>
<dbReference type="PANTHER" id="PTHR22793:SF6">
    <property type="entry name" value="MYOCARDIN-RELATED TRANSCRIPTION FACTOR A"/>
    <property type="match status" value="1"/>
</dbReference>
<dbReference type="AlphaFoldDB" id="A0AAV2KG15"/>
<dbReference type="Gene3D" id="1.10.720.30">
    <property type="entry name" value="SAP domain"/>
    <property type="match status" value="1"/>
</dbReference>
<proteinExistence type="predicted"/>